<feature type="coiled-coil region" evidence="8">
    <location>
        <begin position="281"/>
        <end position="308"/>
    </location>
</feature>
<dbReference type="GO" id="GO:0003906">
    <property type="term" value="F:DNA-(apurinic or apyrimidinic site) endonuclease activity"/>
    <property type="evidence" value="ECO:0007669"/>
    <property type="project" value="TreeGrafter"/>
</dbReference>
<feature type="binding site" evidence="6">
    <location>
        <position position="125"/>
    </location>
    <ligand>
        <name>Mg(2+)</name>
        <dbReference type="ChEBI" id="CHEBI:18420"/>
        <label>1</label>
    </ligand>
</feature>
<evidence type="ECO:0000256" key="3">
    <source>
        <dbReference type="ARBA" id="ARBA00022801"/>
    </source>
</evidence>
<organism evidence="10 11">
    <name type="scientific">Ephemerocybe angulata</name>
    <dbReference type="NCBI Taxonomy" id="980116"/>
    <lineage>
        <taxon>Eukaryota</taxon>
        <taxon>Fungi</taxon>
        <taxon>Dikarya</taxon>
        <taxon>Basidiomycota</taxon>
        <taxon>Agaricomycotina</taxon>
        <taxon>Agaricomycetes</taxon>
        <taxon>Agaricomycetidae</taxon>
        <taxon>Agaricales</taxon>
        <taxon>Agaricineae</taxon>
        <taxon>Psathyrellaceae</taxon>
        <taxon>Ephemerocybe</taxon>
    </lineage>
</organism>
<dbReference type="GO" id="GO:0008081">
    <property type="term" value="F:phosphoric diester hydrolase activity"/>
    <property type="evidence" value="ECO:0007669"/>
    <property type="project" value="TreeGrafter"/>
</dbReference>
<dbReference type="Pfam" id="PF03372">
    <property type="entry name" value="Exo_endo_phos"/>
    <property type="match status" value="1"/>
</dbReference>
<feature type="active site" description="Proton donor/acceptor" evidence="5">
    <location>
        <position position="125"/>
    </location>
</feature>
<dbReference type="InterPro" id="IPR004808">
    <property type="entry name" value="AP_endonuc_1"/>
</dbReference>
<dbReference type="InterPro" id="IPR005135">
    <property type="entry name" value="Endo/exonuclease/phosphatase"/>
</dbReference>
<feature type="binding site" evidence="6">
    <location>
        <position position="13"/>
    </location>
    <ligand>
        <name>Mg(2+)</name>
        <dbReference type="ChEBI" id="CHEBI:18420"/>
        <label>1</label>
    </ligand>
</feature>
<evidence type="ECO:0000256" key="7">
    <source>
        <dbReference type="PIRSR" id="PIRSR604808-3"/>
    </source>
</evidence>
<gene>
    <name evidence="10" type="ORF">DFP72DRAFT_991980</name>
</gene>
<comment type="cofactor">
    <cofactor evidence="6">
        <name>Mg(2+)</name>
        <dbReference type="ChEBI" id="CHEBI:18420"/>
    </cofactor>
    <cofactor evidence="6">
        <name>Mn(2+)</name>
        <dbReference type="ChEBI" id="CHEBI:29035"/>
    </cofactor>
    <text evidence="6">Probably binds two magnesium or manganese ions per subunit.</text>
</comment>
<dbReference type="OrthoDB" id="416119at2759"/>
<keyword evidence="8" id="KW-0175">Coiled coil</keyword>
<accession>A0A8H6HMR8</accession>
<dbReference type="EMBL" id="JACGCI010000064">
    <property type="protein sequence ID" value="KAF6749306.1"/>
    <property type="molecule type" value="Genomic_DNA"/>
</dbReference>
<feature type="binding site" evidence="6">
    <location>
        <position position="213"/>
    </location>
    <ligand>
        <name>Mg(2+)</name>
        <dbReference type="ChEBI" id="CHEBI:18420"/>
        <label>1</label>
    </ligand>
</feature>
<feature type="site" description="Transition state stabilizer" evidence="7">
    <location>
        <position position="127"/>
    </location>
</feature>
<keyword evidence="2 6" id="KW-0479">Metal-binding</keyword>
<dbReference type="GO" id="GO:0006284">
    <property type="term" value="P:base-excision repair"/>
    <property type="evidence" value="ECO:0007669"/>
    <property type="project" value="TreeGrafter"/>
</dbReference>
<dbReference type="Gene3D" id="3.60.10.10">
    <property type="entry name" value="Endonuclease/exonuclease/phosphatase"/>
    <property type="match status" value="1"/>
</dbReference>
<evidence type="ECO:0000256" key="8">
    <source>
        <dbReference type="SAM" id="Coils"/>
    </source>
</evidence>
<comment type="similarity">
    <text evidence="1">Belongs to the DNA repair enzymes AP/ExoA family.</text>
</comment>
<sequence length="322" mass="36637">MRQNRIGILALQETHLTKKALDEVNRTYKKQMVIIQSSDPDNTGSKGVAFALNKRLVAWEETKTKELEPGRALLLTIPWRNQGKTITALAVYAPNIQKENERFWNDLDNKYFEGGVPRPDILLGDFNMVEEPIDRLPPHGDAIASVERLRALKDRLHLFDGWRQENPTKPRYTYVQDGSGSQSRIDRIYATKDFMENSRGWTSIISGIATADHRVVIAQFFDPGSPFIGKGRWAMPETILSDPEFIKFATKKGLEAVESAKTRNVQEALATYKLQINGEARDIIKRNYPKIQERLDNLQNDLEKILDSPTMAPQDKRKSSAA</sequence>
<comment type="caution">
    <text evidence="10">The sequence shown here is derived from an EMBL/GenBank/DDBJ whole genome shotgun (WGS) entry which is preliminary data.</text>
</comment>
<keyword evidence="3" id="KW-0378">Hydrolase</keyword>
<dbReference type="SUPFAM" id="SSF56219">
    <property type="entry name" value="DNase I-like"/>
    <property type="match status" value="1"/>
</dbReference>
<feature type="domain" description="Endonuclease/exonuclease/phosphatase" evidence="9">
    <location>
        <begin position="3"/>
        <end position="194"/>
    </location>
</feature>
<evidence type="ECO:0000313" key="11">
    <source>
        <dbReference type="Proteomes" id="UP000521943"/>
    </source>
</evidence>
<dbReference type="GO" id="GO:0008311">
    <property type="term" value="F:double-stranded DNA 3'-5' DNA exonuclease activity"/>
    <property type="evidence" value="ECO:0007669"/>
    <property type="project" value="TreeGrafter"/>
</dbReference>
<dbReference type="CDD" id="cd09076">
    <property type="entry name" value="L1-EN"/>
    <property type="match status" value="1"/>
</dbReference>
<feature type="active site" evidence="5">
    <location>
        <position position="92"/>
    </location>
</feature>
<keyword evidence="10" id="KW-0269">Exonuclease</keyword>
<reference evidence="10 11" key="1">
    <citation type="submission" date="2020-07" db="EMBL/GenBank/DDBJ databases">
        <title>Comparative genomics of pyrophilous fungi reveals a link between fire events and developmental genes.</title>
        <authorList>
            <consortium name="DOE Joint Genome Institute"/>
            <person name="Steindorff A.S."/>
            <person name="Carver A."/>
            <person name="Calhoun S."/>
            <person name="Stillman K."/>
            <person name="Liu H."/>
            <person name="Lipzen A."/>
            <person name="Pangilinan J."/>
            <person name="Labutti K."/>
            <person name="Bruns T.D."/>
            <person name="Grigoriev I.V."/>
        </authorList>
    </citation>
    <scope>NUCLEOTIDE SEQUENCE [LARGE SCALE GENOMIC DNA]</scope>
    <source>
        <strain evidence="10 11">CBS 144469</strain>
    </source>
</reference>
<keyword evidence="11" id="KW-1185">Reference proteome</keyword>
<feature type="binding site" evidence="6">
    <location>
        <position position="212"/>
    </location>
    <ligand>
        <name>Mg(2+)</name>
        <dbReference type="ChEBI" id="CHEBI:18420"/>
        <label>2</label>
    </ligand>
</feature>
<dbReference type="PANTHER" id="PTHR22748">
    <property type="entry name" value="AP ENDONUCLEASE"/>
    <property type="match status" value="1"/>
</dbReference>
<evidence type="ECO:0000256" key="2">
    <source>
        <dbReference type="ARBA" id="ARBA00022723"/>
    </source>
</evidence>
<keyword evidence="10" id="KW-0255">Endonuclease</keyword>
<proteinExistence type="inferred from homology"/>
<dbReference type="GO" id="GO:0046872">
    <property type="term" value="F:metal ion binding"/>
    <property type="evidence" value="ECO:0007669"/>
    <property type="project" value="UniProtKB-KW"/>
</dbReference>
<evidence type="ECO:0000256" key="1">
    <source>
        <dbReference type="ARBA" id="ARBA00007092"/>
    </source>
</evidence>
<protein>
    <submittedName>
        <fullName evidence="10">Endonuclease/exonuclease/phosphatase</fullName>
    </submittedName>
</protein>
<dbReference type="PANTHER" id="PTHR22748:SF4">
    <property type="entry name" value="DNA-(APURINIC OR APYRIMIDINIC SITE) ENDONUCLEASE 2"/>
    <property type="match status" value="1"/>
</dbReference>
<feature type="active site" description="Proton acceptor" evidence="5">
    <location>
        <position position="213"/>
    </location>
</feature>
<dbReference type="InterPro" id="IPR036691">
    <property type="entry name" value="Endo/exonu/phosph_ase_sf"/>
</dbReference>
<keyword evidence="10" id="KW-0540">Nuclease</keyword>
<feature type="site" description="Important for catalytic activity" evidence="7">
    <location>
        <position position="186"/>
    </location>
</feature>
<dbReference type="GO" id="GO:0005634">
    <property type="term" value="C:nucleus"/>
    <property type="evidence" value="ECO:0007669"/>
    <property type="project" value="TreeGrafter"/>
</dbReference>
<name>A0A8H6HMR8_9AGAR</name>
<feature type="binding site" evidence="6">
    <location>
        <position position="127"/>
    </location>
    <ligand>
        <name>Mg(2+)</name>
        <dbReference type="ChEBI" id="CHEBI:18420"/>
        <label>1</label>
    </ligand>
</feature>
<evidence type="ECO:0000256" key="4">
    <source>
        <dbReference type="ARBA" id="ARBA00022842"/>
    </source>
</evidence>
<evidence type="ECO:0000256" key="5">
    <source>
        <dbReference type="PIRSR" id="PIRSR604808-1"/>
    </source>
</evidence>
<evidence type="ECO:0000256" key="6">
    <source>
        <dbReference type="PIRSR" id="PIRSR604808-2"/>
    </source>
</evidence>
<dbReference type="Proteomes" id="UP000521943">
    <property type="component" value="Unassembled WGS sequence"/>
</dbReference>
<keyword evidence="6" id="KW-0464">Manganese</keyword>
<feature type="site" description="Interaction with DNA substrate" evidence="7">
    <location>
        <position position="213"/>
    </location>
</feature>
<dbReference type="AlphaFoldDB" id="A0A8H6HMR8"/>
<evidence type="ECO:0000313" key="10">
    <source>
        <dbReference type="EMBL" id="KAF6749306.1"/>
    </source>
</evidence>
<keyword evidence="4 6" id="KW-0460">Magnesium</keyword>
<evidence type="ECO:0000259" key="9">
    <source>
        <dbReference type="Pfam" id="PF03372"/>
    </source>
</evidence>